<name>A0AAD8PU93_9PEZI</name>
<dbReference type="GeneID" id="85436575"/>
<organism evidence="2 3">
    <name type="scientific">Colletotrichum navitas</name>
    <dbReference type="NCBI Taxonomy" id="681940"/>
    <lineage>
        <taxon>Eukaryota</taxon>
        <taxon>Fungi</taxon>
        <taxon>Dikarya</taxon>
        <taxon>Ascomycota</taxon>
        <taxon>Pezizomycotina</taxon>
        <taxon>Sordariomycetes</taxon>
        <taxon>Hypocreomycetidae</taxon>
        <taxon>Glomerellales</taxon>
        <taxon>Glomerellaceae</taxon>
        <taxon>Colletotrichum</taxon>
        <taxon>Colletotrichum graminicola species complex</taxon>
    </lineage>
</organism>
<feature type="region of interest" description="Disordered" evidence="1">
    <location>
        <begin position="111"/>
        <end position="138"/>
    </location>
</feature>
<accession>A0AAD8PU93</accession>
<gene>
    <name evidence="2" type="ORF">LY79DRAFT_310422</name>
</gene>
<protein>
    <submittedName>
        <fullName evidence="2">Uncharacterized protein</fullName>
    </submittedName>
</protein>
<comment type="caution">
    <text evidence="2">The sequence shown here is derived from an EMBL/GenBank/DDBJ whole genome shotgun (WGS) entry which is preliminary data.</text>
</comment>
<evidence type="ECO:0000313" key="3">
    <source>
        <dbReference type="Proteomes" id="UP001230504"/>
    </source>
</evidence>
<dbReference type="Proteomes" id="UP001230504">
    <property type="component" value="Unassembled WGS sequence"/>
</dbReference>
<dbReference type="EMBL" id="JAHLJV010000056">
    <property type="protein sequence ID" value="KAK1580320.1"/>
    <property type="molecule type" value="Genomic_DNA"/>
</dbReference>
<keyword evidence="3" id="KW-1185">Reference proteome</keyword>
<evidence type="ECO:0000313" key="2">
    <source>
        <dbReference type="EMBL" id="KAK1580320.1"/>
    </source>
</evidence>
<proteinExistence type="predicted"/>
<sequence>MYHVQYFGQTFVLPGPEVTEHHPLSTSLNSRFGPQAGLVCRPSFGPPAWQVAHEGAARTTDTSRRYSCNSNRGRLDPSPPAWRCSHKLRTDAACSRIGVDPLVFTTRPVHGSYLSKSGTPRQPRSHRHSPSVSPGSYASAWKGTGREVPFAFLPPYPHRRGHHLAGMHLDARGCMSTSTACC</sequence>
<reference evidence="2" key="1">
    <citation type="submission" date="2021-06" db="EMBL/GenBank/DDBJ databases">
        <title>Comparative genomics, transcriptomics and evolutionary studies reveal genomic signatures of adaptation to plant cell wall in hemibiotrophic fungi.</title>
        <authorList>
            <consortium name="DOE Joint Genome Institute"/>
            <person name="Baroncelli R."/>
            <person name="Diaz J.F."/>
            <person name="Benocci T."/>
            <person name="Peng M."/>
            <person name="Battaglia E."/>
            <person name="Haridas S."/>
            <person name="Andreopoulos W."/>
            <person name="Labutti K."/>
            <person name="Pangilinan J."/>
            <person name="Floch G.L."/>
            <person name="Makela M.R."/>
            <person name="Henrissat B."/>
            <person name="Grigoriev I.V."/>
            <person name="Crouch J.A."/>
            <person name="De Vries R.P."/>
            <person name="Sukno S.A."/>
            <person name="Thon M.R."/>
        </authorList>
    </citation>
    <scope>NUCLEOTIDE SEQUENCE</scope>
    <source>
        <strain evidence="2">CBS 125086</strain>
    </source>
</reference>
<dbReference type="AlphaFoldDB" id="A0AAD8PU93"/>
<evidence type="ECO:0000256" key="1">
    <source>
        <dbReference type="SAM" id="MobiDB-lite"/>
    </source>
</evidence>
<dbReference type="RefSeq" id="XP_060411374.1">
    <property type="nucleotide sequence ID" value="XM_060552335.1"/>
</dbReference>